<protein>
    <submittedName>
        <fullName evidence="1">Uncharacterized protein</fullName>
    </submittedName>
</protein>
<evidence type="ECO:0000313" key="1">
    <source>
        <dbReference type="EMBL" id="THG54964.1"/>
    </source>
</evidence>
<keyword evidence="2" id="KW-1185">Reference proteome</keyword>
<gene>
    <name evidence="1" type="ORF">E5990_01440</name>
</gene>
<dbReference type="EMBL" id="SSTG01000007">
    <property type="protein sequence ID" value="THG54964.1"/>
    <property type="molecule type" value="Genomic_DNA"/>
</dbReference>
<comment type="caution">
    <text evidence="1">The sequence shown here is derived from an EMBL/GenBank/DDBJ whole genome shotgun (WGS) entry which is preliminary data.</text>
</comment>
<proteinExistence type="predicted"/>
<feature type="non-terminal residue" evidence="1">
    <location>
        <position position="181"/>
    </location>
</feature>
<evidence type="ECO:0000313" key="2">
    <source>
        <dbReference type="Proteomes" id="UP000305401"/>
    </source>
</evidence>
<sequence length="181" mass="20508">MATLEKIRKRSTLLLIVVGLALLAFIVGDFFTSGRTLFGTGTTIAKVGGNKINVQEFQRRYEQINQRMQQQQADNKIDPARLQSEVLNGMIQEQLLNDEIEALGITVTDNELSKAMLGPTAHPAMYQFAQQIGAQTPDQVYDFAFNPVKYNVPADQSQQIQALWIEQERQMEQMLKITKFQ</sequence>
<accession>A0AC61S7Y5</accession>
<name>A0AC61S7Y5_9BACT</name>
<organism evidence="1 2">
    <name type="scientific">Muribaculum caecicola</name>
    <dbReference type="NCBI Taxonomy" id="3038144"/>
    <lineage>
        <taxon>Bacteria</taxon>
        <taxon>Pseudomonadati</taxon>
        <taxon>Bacteroidota</taxon>
        <taxon>Bacteroidia</taxon>
        <taxon>Bacteroidales</taxon>
        <taxon>Muribaculaceae</taxon>
        <taxon>Muribaculum</taxon>
    </lineage>
</organism>
<dbReference type="Proteomes" id="UP000305401">
    <property type="component" value="Unassembled WGS sequence"/>
</dbReference>
<reference evidence="1" key="1">
    <citation type="submission" date="2019-04" db="EMBL/GenBank/DDBJ databases">
        <title>Microbes associate with the intestines of laboratory mice.</title>
        <authorList>
            <person name="Navarre W."/>
            <person name="Wong E."/>
            <person name="Huang K.C."/>
            <person name="Tropini C."/>
            <person name="Ng K."/>
            <person name="Yu B."/>
        </authorList>
    </citation>
    <scope>NUCLEOTIDE SEQUENCE</scope>
    <source>
        <strain evidence="1">NM86_A22</strain>
    </source>
</reference>